<reference evidence="2" key="1">
    <citation type="submission" date="2014-04" db="EMBL/GenBank/DDBJ databases">
        <title>Whole-Genome optical mapping and complete genome sequence of Sphingobacterium deserti sp. nov., a new spaces isolated from desert in the west of China.</title>
        <authorList>
            <person name="Teng C."/>
            <person name="Zhou Z."/>
            <person name="Li X."/>
            <person name="Chen M."/>
            <person name="Lin M."/>
            <person name="Wang L."/>
            <person name="Su S."/>
            <person name="Zhang C."/>
            <person name="Zhang W."/>
        </authorList>
    </citation>
    <scope>NUCLEOTIDE SEQUENCE [LARGE SCALE GENOMIC DNA]</scope>
    <source>
        <strain evidence="2">ACCC05744</strain>
    </source>
</reference>
<name>A0A0B8T192_9SPHI</name>
<gene>
    <name evidence="1" type="ORF">DI53_1636</name>
</gene>
<keyword evidence="2" id="KW-1185">Reference proteome</keyword>
<sequence>MPSLFEVDEVSSRNKLATVAIILHKEYFECNNLKKNVNLVLMPFPGALFHKQTLHGNMEGH</sequence>
<evidence type="ECO:0000313" key="2">
    <source>
        <dbReference type="Proteomes" id="UP000031802"/>
    </source>
</evidence>
<protein>
    <submittedName>
        <fullName evidence="1">Uncharacterized protein</fullName>
    </submittedName>
</protein>
<comment type="caution">
    <text evidence="1">The sequence shown here is derived from an EMBL/GenBank/DDBJ whole genome shotgun (WGS) entry which is preliminary data.</text>
</comment>
<dbReference type="Proteomes" id="UP000031802">
    <property type="component" value="Unassembled WGS sequence"/>
</dbReference>
<dbReference type="EMBL" id="JJMU01000024">
    <property type="protein sequence ID" value="KGE14607.1"/>
    <property type="molecule type" value="Genomic_DNA"/>
</dbReference>
<proteinExistence type="predicted"/>
<accession>A0A0B8T192</accession>
<evidence type="ECO:0000313" key="1">
    <source>
        <dbReference type="EMBL" id="KGE14607.1"/>
    </source>
</evidence>
<organism evidence="1 2">
    <name type="scientific">Sphingobacterium deserti</name>
    <dbReference type="NCBI Taxonomy" id="1229276"/>
    <lineage>
        <taxon>Bacteria</taxon>
        <taxon>Pseudomonadati</taxon>
        <taxon>Bacteroidota</taxon>
        <taxon>Sphingobacteriia</taxon>
        <taxon>Sphingobacteriales</taxon>
        <taxon>Sphingobacteriaceae</taxon>
        <taxon>Sphingobacterium</taxon>
    </lineage>
</organism>
<reference evidence="1 2" key="2">
    <citation type="journal article" date="2015" name="PLoS ONE">
        <title>Whole-Genome Optical Mapping and Finished Genome Sequence of Sphingobacterium deserti sp. nov., a New Species Isolated from the Western Desert of China.</title>
        <authorList>
            <person name="Teng C."/>
            <person name="Zhou Z."/>
            <person name="Molnar I."/>
            <person name="Li X."/>
            <person name="Tang R."/>
            <person name="Chen M."/>
            <person name="Wang L."/>
            <person name="Su S."/>
            <person name="Zhang W."/>
            <person name="Lin M."/>
        </authorList>
    </citation>
    <scope>NUCLEOTIDE SEQUENCE [LARGE SCALE GENOMIC DNA]</scope>
    <source>
        <strain evidence="2">ACCC05744</strain>
    </source>
</reference>
<dbReference type="AlphaFoldDB" id="A0A0B8T192"/>